<dbReference type="GO" id="GO:0009249">
    <property type="term" value="P:protein lipoylation"/>
    <property type="evidence" value="ECO:0007669"/>
    <property type="project" value="InterPro"/>
</dbReference>
<dbReference type="EMBL" id="JAEPRD010000239">
    <property type="protein sequence ID" value="KAG2193332.1"/>
    <property type="molecule type" value="Genomic_DNA"/>
</dbReference>
<evidence type="ECO:0000256" key="8">
    <source>
        <dbReference type="PIRSR" id="PIRSR016262-2"/>
    </source>
</evidence>
<dbReference type="EC" id="2.3.1.181" evidence="6"/>
<feature type="domain" description="BPL/LPL catalytic" evidence="10">
    <location>
        <begin position="50"/>
        <end position="229"/>
    </location>
</feature>
<dbReference type="HAMAP" id="MF_00013">
    <property type="entry name" value="LipB"/>
    <property type="match status" value="1"/>
</dbReference>
<feature type="binding site" evidence="8">
    <location>
        <begin position="92"/>
        <end position="99"/>
    </location>
    <ligand>
        <name>substrate</name>
    </ligand>
</feature>
<dbReference type="NCBIfam" id="NF010925">
    <property type="entry name" value="PRK14345.1"/>
    <property type="match status" value="1"/>
</dbReference>
<evidence type="ECO:0000256" key="2">
    <source>
        <dbReference type="ARBA" id="ARBA00004821"/>
    </source>
</evidence>
<evidence type="ECO:0000256" key="9">
    <source>
        <dbReference type="PIRSR" id="PIRSR016262-3"/>
    </source>
</evidence>
<dbReference type="InterPro" id="IPR020605">
    <property type="entry name" value="Octanoyltransferase_CS"/>
</dbReference>
<evidence type="ECO:0000256" key="1">
    <source>
        <dbReference type="ARBA" id="ARBA00004173"/>
    </source>
</evidence>
<dbReference type="PANTHER" id="PTHR10993:SF7">
    <property type="entry name" value="LIPOYLTRANSFERASE 2, MITOCHONDRIAL-RELATED"/>
    <property type="match status" value="1"/>
</dbReference>
<comment type="subcellular location">
    <subcellularLocation>
        <location evidence="1">Mitochondrion</location>
    </subcellularLocation>
</comment>
<dbReference type="SUPFAM" id="SSF55681">
    <property type="entry name" value="Class II aaRS and biotin synthetases"/>
    <property type="match status" value="1"/>
</dbReference>
<dbReference type="UniPathway" id="UPA00538">
    <property type="reaction ID" value="UER00592"/>
</dbReference>
<evidence type="ECO:0000256" key="7">
    <source>
        <dbReference type="PIRSR" id="PIRSR016262-1"/>
    </source>
</evidence>
<keyword evidence="4 6" id="KW-0808">Transferase</keyword>
<name>A0A8H7QJ65_9FUNG</name>
<evidence type="ECO:0000256" key="6">
    <source>
        <dbReference type="PIRNR" id="PIRNR016262"/>
    </source>
</evidence>
<accession>A0A8H7QJ65</accession>
<proteinExistence type="inferred from homology"/>
<gene>
    <name evidence="11" type="ORF">INT47_012479</name>
</gene>
<dbReference type="PROSITE" id="PS51733">
    <property type="entry name" value="BPL_LPL_CATALYTIC"/>
    <property type="match status" value="1"/>
</dbReference>
<dbReference type="OrthoDB" id="19908at2759"/>
<dbReference type="InterPro" id="IPR000544">
    <property type="entry name" value="Octanoyltransferase"/>
</dbReference>
<dbReference type="PANTHER" id="PTHR10993">
    <property type="entry name" value="OCTANOYLTRANSFERASE"/>
    <property type="match status" value="1"/>
</dbReference>
<sequence>MNKVCGSVVSNGRPMGYLKLPVLKYKVASQLQAHLVARRHGITQGTWKTDAPSDILCLLQHPPTFTAGRRIRDHQDSERLKALGADYFETMRGGELTFHGPGQMMAYPILDIRDYQLSVKCYVSRLEKSVIETCKKYGVETNTTEHTGVWVGQEKKIAALGVHLQRYVSSHGLALNCDVDLKWFEQIVACGLVDKKVTSLSLETGRHVTVEEVIPDFVQSFGQTFQKEMVAVEIQDILPPTVVEELGLCYK</sequence>
<evidence type="ECO:0000259" key="10">
    <source>
        <dbReference type="PROSITE" id="PS51733"/>
    </source>
</evidence>
<dbReference type="GO" id="GO:0005739">
    <property type="term" value="C:mitochondrion"/>
    <property type="evidence" value="ECO:0007669"/>
    <property type="project" value="UniProtKB-SubCell"/>
</dbReference>
<feature type="site" description="Lowers pKa of active site Cys" evidence="9">
    <location>
        <position position="156"/>
    </location>
</feature>
<keyword evidence="5 6" id="KW-0012">Acyltransferase</keyword>
<comment type="catalytic activity">
    <reaction evidence="6">
        <text>octanoyl-[ACP] + L-lysyl-[protein] = N(6)-octanoyl-L-lysyl-[protein] + holo-[ACP] + H(+)</text>
        <dbReference type="Rhea" id="RHEA:17665"/>
        <dbReference type="Rhea" id="RHEA-COMP:9636"/>
        <dbReference type="Rhea" id="RHEA-COMP:9685"/>
        <dbReference type="Rhea" id="RHEA-COMP:9752"/>
        <dbReference type="Rhea" id="RHEA-COMP:9928"/>
        <dbReference type="ChEBI" id="CHEBI:15378"/>
        <dbReference type="ChEBI" id="CHEBI:29969"/>
        <dbReference type="ChEBI" id="CHEBI:64479"/>
        <dbReference type="ChEBI" id="CHEBI:78463"/>
        <dbReference type="ChEBI" id="CHEBI:78809"/>
        <dbReference type="EC" id="2.3.1.181"/>
    </reaction>
</comment>
<comment type="similarity">
    <text evidence="3 6">Belongs to the LipB family.</text>
</comment>
<evidence type="ECO:0000256" key="5">
    <source>
        <dbReference type="ARBA" id="ARBA00023315"/>
    </source>
</evidence>
<comment type="caution">
    <text evidence="11">The sequence shown here is derived from an EMBL/GenBank/DDBJ whole genome shotgun (WGS) entry which is preliminary data.</text>
</comment>
<organism evidence="11 12">
    <name type="scientific">Mucor saturninus</name>
    <dbReference type="NCBI Taxonomy" id="64648"/>
    <lineage>
        <taxon>Eukaryota</taxon>
        <taxon>Fungi</taxon>
        <taxon>Fungi incertae sedis</taxon>
        <taxon>Mucoromycota</taxon>
        <taxon>Mucoromycotina</taxon>
        <taxon>Mucoromycetes</taxon>
        <taxon>Mucorales</taxon>
        <taxon>Mucorineae</taxon>
        <taxon>Mucoraceae</taxon>
        <taxon>Mucor</taxon>
    </lineage>
</organism>
<comment type="function">
    <text evidence="6">Catalyzes the transfer of endogenously produced octanoic acid from octanoyl-acyl-carrier-protein onto the lipoyl domains of lipoate-dependent enzymes. Lipoyl-ACP can also act as a substrate although octanoyl-ACP is likely to be the physiological substrate.</text>
</comment>
<keyword evidence="12" id="KW-1185">Reference proteome</keyword>
<feature type="binding site" evidence="8">
    <location>
        <begin position="159"/>
        <end position="161"/>
    </location>
    <ligand>
        <name>substrate</name>
    </ligand>
</feature>
<dbReference type="InterPro" id="IPR045864">
    <property type="entry name" value="aa-tRNA-synth_II/BPL/LPL"/>
</dbReference>
<dbReference type="Gene3D" id="3.30.930.10">
    <property type="entry name" value="Bira Bifunctional Protein, Domain 2"/>
    <property type="match status" value="1"/>
</dbReference>
<dbReference type="PIRSF" id="PIRSF016262">
    <property type="entry name" value="LPLase"/>
    <property type="match status" value="1"/>
</dbReference>
<dbReference type="Proteomes" id="UP000603453">
    <property type="component" value="Unassembled WGS sequence"/>
</dbReference>
<dbReference type="NCBIfam" id="TIGR00214">
    <property type="entry name" value="lipB"/>
    <property type="match status" value="1"/>
</dbReference>
<evidence type="ECO:0000256" key="3">
    <source>
        <dbReference type="ARBA" id="ARBA00007907"/>
    </source>
</evidence>
<dbReference type="Pfam" id="PF21948">
    <property type="entry name" value="LplA-B_cat"/>
    <property type="match status" value="1"/>
</dbReference>
<dbReference type="AlphaFoldDB" id="A0A8H7QJ65"/>
<reference evidence="11" key="1">
    <citation type="submission" date="2020-12" db="EMBL/GenBank/DDBJ databases">
        <title>Metabolic potential, ecology and presence of endohyphal bacteria is reflected in genomic diversity of Mucoromycotina.</title>
        <authorList>
            <person name="Muszewska A."/>
            <person name="Okrasinska A."/>
            <person name="Steczkiewicz K."/>
            <person name="Drgas O."/>
            <person name="Orlowska M."/>
            <person name="Perlinska-Lenart U."/>
            <person name="Aleksandrzak-Piekarczyk T."/>
            <person name="Szatraj K."/>
            <person name="Zielenkiewicz U."/>
            <person name="Pilsyk S."/>
            <person name="Malc E."/>
            <person name="Mieczkowski P."/>
            <person name="Kruszewska J.S."/>
            <person name="Biernat P."/>
            <person name="Pawlowska J."/>
        </authorList>
    </citation>
    <scope>NUCLEOTIDE SEQUENCE</scope>
    <source>
        <strain evidence="11">WA0000017839</strain>
    </source>
</reference>
<dbReference type="PROSITE" id="PS01313">
    <property type="entry name" value="LIPB"/>
    <property type="match status" value="1"/>
</dbReference>
<evidence type="ECO:0000313" key="12">
    <source>
        <dbReference type="Proteomes" id="UP000603453"/>
    </source>
</evidence>
<dbReference type="CDD" id="cd16444">
    <property type="entry name" value="LipB"/>
    <property type="match status" value="1"/>
</dbReference>
<evidence type="ECO:0000313" key="11">
    <source>
        <dbReference type="EMBL" id="KAG2193332.1"/>
    </source>
</evidence>
<dbReference type="GO" id="GO:0033819">
    <property type="term" value="F:lipoyl(octanoyl) transferase activity"/>
    <property type="evidence" value="ECO:0007669"/>
    <property type="project" value="UniProtKB-EC"/>
</dbReference>
<comment type="pathway">
    <text evidence="2 6">Protein modification; protein lipoylation via endogenous pathway; protein N(6)-(lipoyl)lysine from octanoyl-[acyl-carrier-protein]: step 1/2.</text>
</comment>
<dbReference type="InterPro" id="IPR004143">
    <property type="entry name" value="BPL_LPL_catalytic"/>
</dbReference>
<protein>
    <recommendedName>
        <fullName evidence="6">Octanoyltransferase</fullName>
        <ecNumber evidence="6">2.3.1.181</ecNumber>
    </recommendedName>
</protein>
<feature type="binding site" evidence="8">
    <location>
        <begin position="172"/>
        <end position="174"/>
    </location>
    <ligand>
        <name>substrate</name>
    </ligand>
</feature>
<feature type="active site" description="Acyl-thioester intermediate" evidence="7">
    <location>
        <position position="190"/>
    </location>
</feature>
<dbReference type="FunFam" id="3.30.930.10:FF:000035">
    <property type="entry name" value="Putative lipoyltransferase 2, mitochondrial"/>
    <property type="match status" value="1"/>
</dbReference>
<evidence type="ECO:0000256" key="4">
    <source>
        <dbReference type="ARBA" id="ARBA00022679"/>
    </source>
</evidence>